<accession>Q83GG8</accession>
<feature type="compositionally biased region" description="Pro residues" evidence="1">
    <location>
        <begin position="96"/>
        <end position="107"/>
    </location>
</feature>
<keyword evidence="4" id="KW-1185">Reference proteome</keyword>
<name>Q83GG8_TROWT</name>
<dbReference type="EMBL" id="AE014184">
    <property type="protein sequence ID" value="AAO44420.1"/>
    <property type="molecule type" value="Genomic_DNA"/>
</dbReference>
<feature type="compositionally biased region" description="Low complexity" evidence="1">
    <location>
        <begin position="157"/>
        <end position="174"/>
    </location>
</feature>
<keyword evidence="2" id="KW-0472">Membrane</keyword>
<gene>
    <name evidence="3" type="ordered locus">TWT_323</name>
</gene>
<evidence type="ECO:0000256" key="2">
    <source>
        <dbReference type="SAM" id="Phobius"/>
    </source>
</evidence>
<dbReference type="STRING" id="203267.TWT_323"/>
<keyword evidence="2" id="KW-1133">Transmembrane helix</keyword>
<dbReference type="HOGENOM" id="CLU_1282744_0_0_11"/>
<feature type="transmembrane region" description="Helical" evidence="2">
    <location>
        <begin position="189"/>
        <end position="214"/>
    </location>
</feature>
<evidence type="ECO:0000256" key="1">
    <source>
        <dbReference type="SAM" id="MobiDB-lite"/>
    </source>
</evidence>
<reference evidence="3 4" key="1">
    <citation type="journal article" date="2003" name="Genome Res.">
        <title>Tropheryma whipplei twist: a human pathogenic Actinobacteria with a reduced genome.</title>
        <authorList>
            <person name="Raoult D."/>
            <person name="Ogata H."/>
            <person name="Audic S."/>
            <person name="Robert C."/>
            <person name="Suhre K."/>
            <person name="Drancourt M."/>
            <person name="Claverie J.-M."/>
        </authorList>
    </citation>
    <scope>NUCLEOTIDE SEQUENCE [LARGE SCALE GENOMIC DNA]</scope>
    <source>
        <strain evidence="3 4">Twist</strain>
    </source>
</reference>
<protein>
    <submittedName>
        <fullName evidence="3">Uncharacterized protein</fullName>
    </submittedName>
</protein>
<proteinExistence type="predicted"/>
<keyword evidence="2" id="KW-0812">Transmembrane</keyword>
<feature type="compositionally biased region" description="Pro residues" evidence="1">
    <location>
        <begin position="116"/>
        <end position="131"/>
    </location>
</feature>
<dbReference type="Proteomes" id="UP000002200">
    <property type="component" value="Chromosome"/>
</dbReference>
<sequence>MGARMIGVARKLFQNPSGGGISRISMPVCLTGVSALLLALVFITPASHAYAGRAGAHVFATRNYNCLGTFLFAYRQRGSSAPKPVCREFYQRKPSSKPPVPHKPVPAKPSSKPPAQQRPPVPHNNPRPLPAKPTSQPTSKPQRPSVPVVHPVPPAAPTTSPTTVTAPSEPAPTTDTTKQLSTSNGRARLPWWVMLVTGLSGLFLGSGLVALPFLL</sequence>
<dbReference type="AlphaFoldDB" id="Q83GG8"/>
<organism evidence="3 4">
    <name type="scientific">Tropheryma whipplei (strain Twist)</name>
    <name type="common">Whipple's bacillus</name>
    <dbReference type="NCBI Taxonomy" id="203267"/>
    <lineage>
        <taxon>Bacteria</taxon>
        <taxon>Bacillati</taxon>
        <taxon>Actinomycetota</taxon>
        <taxon>Actinomycetes</taxon>
        <taxon>Micrococcales</taxon>
        <taxon>Tropherymataceae</taxon>
        <taxon>Tropheryma</taxon>
    </lineage>
</organism>
<evidence type="ECO:0000313" key="4">
    <source>
        <dbReference type="Proteomes" id="UP000002200"/>
    </source>
</evidence>
<evidence type="ECO:0000313" key="3">
    <source>
        <dbReference type="EMBL" id="AAO44420.1"/>
    </source>
</evidence>
<dbReference type="KEGG" id="twh:TWT_323"/>
<feature type="region of interest" description="Disordered" evidence="1">
    <location>
        <begin position="91"/>
        <end position="182"/>
    </location>
</feature>
<feature type="compositionally biased region" description="Polar residues" evidence="1">
    <location>
        <begin position="133"/>
        <end position="142"/>
    </location>
</feature>